<dbReference type="PATRIC" id="fig|1122147.4.peg.976"/>
<accession>A0A0R1XGR5</accession>
<dbReference type="AlphaFoldDB" id="A0A0R1XGR5"/>
<protein>
    <submittedName>
        <fullName evidence="3">YbbR family protein</fullName>
    </submittedName>
</protein>
<gene>
    <name evidence="3" type="ORF">FC91_GL000948</name>
</gene>
<dbReference type="Proteomes" id="UP000050949">
    <property type="component" value="Unassembled WGS sequence"/>
</dbReference>
<evidence type="ECO:0000256" key="2">
    <source>
        <dbReference type="SAM" id="Phobius"/>
    </source>
</evidence>
<evidence type="ECO:0000256" key="1">
    <source>
        <dbReference type="SAM" id="MobiDB-lite"/>
    </source>
</evidence>
<feature type="compositionally biased region" description="Low complexity" evidence="1">
    <location>
        <begin position="336"/>
        <end position="364"/>
    </location>
</feature>
<dbReference type="InterPro" id="IPR012505">
    <property type="entry name" value="YbbR"/>
</dbReference>
<keyword evidence="2" id="KW-1133">Transmembrane helix</keyword>
<keyword evidence="2" id="KW-0472">Membrane</keyword>
<reference evidence="3 4" key="1">
    <citation type="journal article" date="2015" name="Genome Announc.">
        <title>Expanding the biotechnology potential of lactobacilli through comparative genomics of 213 strains and associated genera.</title>
        <authorList>
            <person name="Sun Z."/>
            <person name="Harris H.M."/>
            <person name="McCann A."/>
            <person name="Guo C."/>
            <person name="Argimon S."/>
            <person name="Zhang W."/>
            <person name="Yang X."/>
            <person name="Jeffery I.B."/>
            <person name="Cooney J.C."/>
            <person name="Kagawa T.F."/>
            <person name="Liu W."/>
            <person name="Song Y."/>
            <person name="Salvetti E."/>
            <person name="Wrobel A."/>
            <person name="Rasinkangas P."/>
            <person name="Parkhill J."/>
            <person name="Rea M.C."/>
            <person name="O'Sullivan O."/>
            <person name="Ritari J."/>
            <person name="Douillard F.P."/>
            <person name="Paul Ross R."/>
            <person name="Yang R."/>
            <person name="Briner A.E."/>
            <person name="Felis G.E."/>
            <person name="de Vos W.M."/>
            <person name="Barrangou R."/>
            <person name="Klaenhammer T.R."/>
            <person name="Caufield P.W."/>
            <person name="Cui Y."/>
            <person name="Zhang H."/>
            <person name="O'Toole P.W."/>
        </authorList>
    </citation>
    <scope>NUCLEOTIDE SEQUENCE [LARGE SCALE GENOMIC DNA]</scope>
    <source>
        <strain evidence="3 4">DSM 16991</strain>
    </source>
</reference>
<dbReference type="PANTHER" id="PTHR37804:SF1">
    <property type="entry name" value="CDAA REGULATORY PROTEIN CDAR"/>
    <property type="match status" value="1"/>
</dbReference>
<dbReference type="InterPro" id="IPR053154">
    <property type="entry name" value="c-di-AMP_regulator"/>
</dbReference>
<name>A0A0R1XGR5_9LACO</name>
<sequence>MEVTTMWTKITNSKWFYRIISLAFALLLFTYVNYNSLVTNRNTAERQAIAATTKKTLKVPLQLNADTDKYYVTGYPAKVSVTLEGPSSLVSMTVNTQNFEVVADLSKLKVGKHVVKLKASGLNKELTYEISPKEITVNIQTRRTQKFPIQVTYNKNAIADGYITDQPKLSQNTVEVTGATDEIRKIARVVANVPLSRDTKTTSNQEVLLQALDSNGNIVNAVLDPQTIHVTLGIHLPSKTVPLSLSTEKGQSNLAYSVTTSVKTVKITAPSDVLNKIKELTVPIDVSSITSAGSYNQQVSIPLKDNDLDGADPSSVKATIKAATDRSESESENESDSTPTASSSRSSTSSSSSSDSSSSSSSNE</sequence>
<evidence type="ECO:0000313" key="3">
    <source>
        <dbReference type="EMBL" id="KRM29368.1"/>
    </source>
</evidence>
<keyword evidence="2" id="KW-0812">Transmembrane</keyword>
<organism evidence="3 4">
    <name type="scientific">Schleiferilactobacillus harbinensis DSM 16991</name>
    <dbReference type="NCBI Taxonomy" id="1122147"/>
    <lineage>
        <taxon>Bacteria</taxon>
        <taxon>Bacillati</taxon>
        <taxon>Bacillota</taxon>
        <taxon>Bacilli</taxon>
        <taxon>Lactobacillales</taxon>
        <taxon>Lactobacillaceae</taxon>
        <taxon>Schleiferilactobacillus</taxon>
    </lineage>
</organism>
<comment type="caution">
    <text evidence="3">The sequence shown here is derived from an EMBL/GenBank/DDBJ whole genome shotgun (WGS) entry which is preliminary data.</text>
</comment>
<dbReference type="Gene3D" id="2.170.120.30">
    <property type="match status" value="1"/>
</dbReference>
<feature type="region of interest" description="Disordered" evidence="1">
    <location>
        <begin position="303"/>
        <end position="364"/>
    </location>
</feature>
<dbReference type="PANTHER" id="PTHR37804">
    <property type="entry name" value="CDAA REGULATORY PROTEIN CDAR"/>
    <property type="match status" value="1"/>
</dbReference>
<dbReference type="eggNOG" id="COG4856">
    <property type="taxonomic scope" value="Bacteria"/>
</dbReference>
<evidence type="ECO:0000313" key="4">
    <source>
        <dbReference type="Proteomes" id="UP000050949"/>
    </source>
</evidence>
<proteinExistence type="predicted"/>
<dbReference type="Gene3D" id="2.170.120.40">
    <property type="entry name" value="YbbR-like domain"/>
    <property type="match status" value="2"/>
</dbReference>
<dbReference type="EMBL" id="AZFW01000016">
    <property type="protein sequence ID" value="KRM29368.1"/>
    <property type="molecule type" value="Genomic_DNA"/>
</dbReference>
<dbReference type="Pfam" id="PF07949">
    <property type="entry name" value="YbbR"/>
    <property type="match status" value="3"/>
</dbReference>
<feature type="transmembrane region" description="Helical" evidence="2">
    <location>
        <begin position="15"/>
        <end position="34"/>
    </location>
</feature>